<sequence length="138" mass="16219">MDQVHTCKKLVFDILAERLKMSEILQTNILIEKLLKSWSDDRNLLKYKKRDISLEELISHMKIEEVNCLKDKALVTSSEFHLKANLVEYGFGPKFNWFKTTKNSKKNAKLQNKRVINFKKSEKNKSNNSMNCYMCGKV</sequence>
<gene>
    <name evidence="1" type="ORF">PVK06_007805</name>
</gene>
<comment type="caution">
    <text evidence="1">The sequence shown here is derived from an EMBL/GenBank/DDBJ whole genome shotgun (WGS) entry which is preliminary data.</text>
</comment>
<protein>
    <submittedName>
        <fullName evidence="1">Uncharacterized protein</fullName>
    </submittedName>
</protein>
<accession>A0ABR0QJQ2</accession>
<name>A0ABR0QJQ2_GOSAR</name>
<dbReference type="Proteomes" id="UP001358586">
    <property type="component" value="Chromosome 3"/>
</dbReference>
<keyword evidence="2" id="KW-1185">Reference proteome</keyword>
<proteinExistence type="predicted"/>
<evidence type="ECO:0000313" key="1">
    <source>
        <dbReference type="EMBL" id="KAK5839048.1"/>
    </source>
</evidence>
<reference evidence="1 2" key="1">
    <citation type="submission" date="2023-03" db="EMBL/GenBank/DDBJ databases">
        <title>WGS of Gossypium arboreum.</title>
        <authorList>
            <person name="Yu D."/>
        </authorList>
    </citation>
    <scope>NUCLEOTIDE SEQUENCE [LARGE SCALE GENOMIC DNA]</scope>
    <source>
        <tissue evidence="1">Leaf</tissue>
    </source>
</reference>
<dbReference type="EMBL" id="JARKNE010000003">
    <property type="protein sequence ID" value="KAK5839048.1"/>
    <property type="molecule type" value="Genomic_DNA"/>
</dbReference>
<organism evidence="1 2">
    <name type="scientific">Gossypium arboreum</name>
    <name type="common">Tree cotton</name>
    <name type="synonym">Gossypium nanking</name>
    <dbReference type="NCBI Taxonomy" id="29729"/>
    <lineage>
        <taxon>Eukaryota</taxon>
        <taxon>Viridiplantae</taxon>
        <taxon>Streptophyta</taxon>
        <taxon>Embryophyta</taxon>
        <taxon>Tracheophyta</taxon>
        <taxon>Spermatophyta</taxon>
        <taxon>Magnoliopsida</taxon>
        <taxon>eudicotyledons</taxon>
        <taxon>Gunneridae</taxon>
        <taxon>Pentapetalae</taxon>
        <taxon>rosids</taxon>
        <taxon>malvids</taxon>
        <taxon>Malvales</taxon>
        <taxon>Malvaceae</taxon>
        <taxon>Malvoideae</taxon>
        <taxon>Gossypium</taxon>
    </lineage>
</organism>
<evidence type="ECO:0000313" key="2">
    <source>
        <dbReference type="Proteomes" id="UP001358586"/>
    </source>
</evidence>